<dbReference type="Proteomes" id="UP000192276">
    <property type="component" value="Unassembled WGS sequence"/>
</dbReference>
<dbReference type="InterPro" id="IPR036181">
    <property type="entry name" value="MIT_dom_sf"/>
</dbReference>
<dbReference type="AlphaFoldDB" id="A0A1V9FK91"/>
<name>A0A1V9FK91_9BACT</name>
<evidence type="ECO:0000313" key="3">
    <source>
        <dbReference type="Proteomes" id="UP000192276"/>
    </source>
</evidence>
<dbReference type="SUPFAM" id="SSF116846">
    <property type="entry name" value="MIT domain"/>
    <property type="match status" value="1"/>
</dbReference>
<keyword evidence="1" id="KW-1133">Transmembrane helix</keyword>
<keyword evidence="3" id="KW-1185">Reference proteome</keyword>
<accession>A0A1V9FK91</accession>
<keyword evidence="1" id="KW-0472">Membrane</keyword>
<evidence type="ECO:0000313" key="2">
    <source>
        <dbReference type="EMBL" id="OQP58803.1"/>
    </source>
</evidence>
<sequence length="95" mass="11484">MPFYYYIFLVIVLSIIFLAIRSLVLRRKNIPVQLYVKALHNENNGNFEEALTTYESALNEVKKIRFHNRLKHKIIEKIKLLHTLIEHKNSFRFIR</sequence>
<dbReference type="STRING" id="550983.A4R26_22840"/>
<evidence type="ECO:0000256" key="1">
    <source>
        <dbReference type="SAM" id="Phobius"/>
    </source>
</evidence>
<comment type="caution">
    <text evidence="2">The sequence shown here is derived from an EMBL/GenBank/DDBJ whole genome shotgun (WGS) entry which is preliminary data.</text>
</comment>
<dbReference type="EMBL" id="LWBP01000187">
    <property type="protein sequence ID" value="OQP58803.1"/>
    <property type="molecule type" value="Genomic_DNA"/>
</dbReference>
<organism evidence="2 3">
    <name type="scientific">Niastella populi</name>
    <dbReference type="NCBI Taxonomy" id="550983"/>
    <lineage>
        <taxon>Bacteria</taxon>
        <taxon>Pseudomonadati</taxon>
        <taxon>Bacteroidota</taxon>
        <taxon>Chitinophagia</taxon>
        <taxon>Chitinophagales</taxon>
        <taxon>Chitinophagaceae</taxon>
        <taxon>Niastella</taxon>
    </lineage>
</organism>
<feature type="transmembrane region" description="Helical" evidence="1">
    <location>
        <begin position="6"/>
        <end position="24"/>
    </location>
</feature>
<gene>
    <name evidence="2" type="ORF">A4R26_22840</name>
</gene>
<reference evidence="3" key="1">
    <citation type="submission" date="2016-04" db="EMBL/GenBank/DDBJ databases">
        <authorList>
            <person name="Chen L."/>
            <person name="Zhuang W."/>
            <person name="Wang G."/>
        </authorList>
    </citation>
    <scope>NUCLEOTIDE SEQUENCE [LARGE SCALE GENOMIC DNA]</scope>
    <source>
        <strain evidence="3">208</strain>
    </source>
</reference>
<proteinExistence type="predicted"/>
<keyword evidence="1" id="KW-0812">Transmembrane</keyword>
<protein>
    <submittedName>
        <fullName evidence="2">Uncharacterized protein</fullName>
    </submittedName>
</protein>